<dbReference type="GO" id="GO:0008168">
    <property type="term" value="F:methyltransferase activity"/>
    <property type="evidence" value="ECO:0007669"/>
    <property type="project" value="UniProtKB-KW"/>
</dbReference>
<organism evidence="1 2">
    <name type="scientific">Pseudothauera rhizosphaerae</name>
    <dbReference type="NCBI Taxonomy" id="2565932"/>
    <lineage>
        <taxon>Bacteria</taxon>
        <taxon>Pseudomonadati</taxon>
        <taxon>Pseudomonadota</taxon>
        <taxon>Betaproteobacteria</taxon>
        <taxon>Rhodocyclales</taxon>
        <taxon>Zoogloeaceae</taxon>
        <taxon>Pseudothauera</taxon>
    </lineage>
</organism>
<dbReference type="CDD" id="cd02440">
    <property type="entry name" value="AdoMet_MTases"/>
    <property type="match status" value="1"/>
</dbReference>
<evidence type="ECO:0000313" key="1">
    <source>
        <dbReference type="EMBL" id="THF64143.1"/>
    </source>
</evidence>
<dbReference type="Proteomes" id="UP000307956">
    <property type="component" value="Unassembled WGS sequence"/>
</dbReference>
<name>A0A4S4AWW9_9RHOO</name>
<accession>A0A4S4AWW9</accession>
<dbReference type="SUPFAM" id="SSF53335">
    <property type="entry name" value="S-adenosyl-L-methionine-dependent methyltransferases"/>
    <property type="match status" value="1"/>
</dbReference>
<comment type="caution">
    <text evidence="1">The sequence shown here is derived from an EMBL/GenBank/DDBJ whole genome shotgun (WGS) entry which is preliminary data.</text>
</comment>
<evidence type="ECO:0000313" key="2">
    <source>
        <dbReference type="Proteomes" id="UP000307956"/>
    </source>
</evidence>
<reference evidence="1 2" key="1">
    <citation type="submission" date="2019-04" db="EMBL/GenBank/DDBJ databases">
        <title>Azoarcus rhizosphaerae sp. nov. isolated from rhizosphere of Ficus religiosa.</title>
        <authorList>
            <person name="Lin S.-Y."/>
            <person name="Hameed A."/>
            <person name="Hsu Y.-H."/>
            <person name="Young C.-C."/>
        </authorList>
    </citation>
    <scope>NUCLEOTIDE SEQUENCE [LARGE SCALE GENOMIC DNA]</scope>
    <source>
        <strain evidence="1 2">CC-YHH848</strain>
    </source>
</reference>
<keyword evidence="1" id="KW-0489">Methyltransferase</keyword>
<dbReference type="Pfam" id="PF13489">
    <property type="entry name" value="Methyltransf_23"/>
    <property type="match status" value="1"/>
</dbReference>
<dbReference type="AlphaFoldDB" id="A0A4S4AWW9"/>
<proteinExistence type="predicted"/>
<gene>
    <name evidence="1" type="ORF">E6O51_02120</name>
</gene>
<keyword evidence="1" id="KW-0808">Transferase</keyword>
<dbReference type="Gene3D" id="3.40.50.150">
    <property type="entry name" value="Vaccinia Virus protein VP39"/>
    <property type="match status" value="1"/>
</dbReference>
<dbReference type="EMBL" id="SSOD01000002">
    <property type="protein sequence ID" value="THF64143.1"/>
    <property type="molecule type" value="Genomic_DNA"/>
</dbReference>
<dbReference type="RefSeq" id="WP_136383334.1">
    <property type="nucleotide sequence ID" value="NZ_SSOD01000002.1"/>
</dbReference>
<dbReference type="InterPro" id="IPR029063">
    <property type="entry name" value="SAM-dependent_MTases_sf"/>
</dbReference>
<dbReference type="GO" id="GO:0032259">
    <property type="term" value="P:methylation"/>
    <property type="evidence" value="ECO:0007669"/>
    <property type="project" value="UniProtKB-KW"/>
</dbReference>
<keyword evidence="2" id="KW-1185">Reference proteome</keyword>
<protein>
    <submittedName>
        <fullName evidence="1">Class I SAM-dependent methyltransferase</fullName>
    </submittedName>
</protein>
<dbReference type="OrthoDB" id="9804312at2"/>
<sequence>MNAVQALLAKTHYQRLEERCLERLFATRFNGKSLLDIGCGQGKYLRLLSVYCPRLTGVDANPEQVDALRQEGFGVSLPEELSLRKYDILLMSHIVEHLSAKDLVAFMDKYLPMLEDDGRLIVITPMPGIRFWHDYTHVRPYTPQSLGMMFGILGGPVAFRPRIKMVLEEAWFFRDSWRLRNNRYYFPPPPGDAGSGARHFRCLILIVNVVLAGLHVISGGRLGKLASWMGVYRRTDIAESR</sequence>